<dbReference type="Proteomes" id="UP000214588">
    <property type="component" value="Unassembled WGS sequence"/>
</dbReference>
<feature type="domain" description="Flagellar basal-body/hook protein C-terminal" evidence="7">
    <location>
        <begin position="215"/>
        <end position="260"/>
    </location>
</feature>
<dbReference type="AlphaFoldDB" id="A0A226C098"/>
<name>A0A226C098_9FIRM</name>
<evidence type="ECO:0000259" key="8">
    <source>
        <dbReference type="Pfam" id="PF22692"/>
    </source>
</evidence>
<feature type="domain" description="Flagellar basal body rod protein N-terminal" evidence="6">
    <location>
        <begin position="7"/>
        <end position="35"/>
    </location>
</feature>
<feature type="domain" description="Flagellar hook protein FlgE/F/G-like D1" evidence="8">
    <location>
        <begin position="96"/>
        <end position="160"/>
    </location>
</feature>
<sequence length="262" mass="28330">MNRSLWTAASGMNSQQKNMDVVSNNLANVNTTGFQKSRAEFEDLMYSTLERPEAPARGERTTPAGIQLGHGSKVSATLKDFSMGSMIETGQEFDLAIQGDGFFMLEDPNGEQQFTRDGSFKIDAEGNLVTSDGTEVTSFDGIIDEEHSNISINSEGVVTAVLEDGETEEIGQFTLANFNNPAGLKAIGGNKYQATGASGIPQEQLPGEMQVGQLKQGYLEGSNVNIADEMVNMITAQRAYETNSKSIQSTDEMMSIANQLKR</sequence>
<dbReference type="Pfam" id="PF22692">
    <property type="entry name" value="LlgE_F_G_D1"/>
    <property type="match status" value="1"/>
</dbReference>
<dbReference type="GO" id="GO:0009426">
    <property type="term" value="C:bacterial-type flagellum basal body, distal rod"/>
    <property type="evidence" value="ECO:0007669"/>
    <property type="project" value="UniProtKB-UniRule"/>
</dbReference>
<evidence type="ECO:0000259" key="7">
    <source>
        <dbReference type="Pfam" id="PF06429"/>
    </source>
</evidence>
<keyword evidence="10" id="KW-1185">Reference proteome</keyword>
<accession>A0A226C098</accession>
<keyword evidence="9" id="KW-0282">Flagellum</keyword>
<dbReference type="InterPro" id="IPR020013">
    <property type="entry name" value="Flagellar_FlgE/F/G"/>
</dbReference>
<keyword evidence="5" id="KW-0975">Bacterial flagellum</keyword>
<dbReference type="PANTHER" id="PTHR30435">
    <property type="entry name" value="FLAGELLAR PROTEIN"/>
    <property type="match status" value="1"/>
</dbReference>
<organism evidence="9 10">
    <name type="scientific">Natranaerobius trueperi</name>
    <dbReference type="NCBI Taxonomy" id="759412"/>
    <lineage>
        <taxon>Bacteria</taxon>
        <taxon>Bacillati</taxon>
        <taxon>Bacillota</taxon>
        <taxon>Clostridia</taxon>
        <taxon>Natranaerobiales</taxon>
        <taxon>Natranaerobiaceae</taxon>
        <taxon>Natranaerobius</taxon>
    </lineage>
</organism>
<keyword evidence="9" id="KW-0969">Cilium</keyword>
<dbReference type="InterPro" id="IPR001444">
    <property type="entry name" value="Flag_bb_rod_N"/>
</dbReference>
<comment type="similarity">
    <text evidence="1 5">Belongs to the flagella basal body rod proteins family.</text>
</comment>
<comment type="subcellular location">
    <subcellularLocation>
        <location evidence="5">Bacterial flagellum basal body</location>
    </subcellularLocation>
</comment>
<dbReference type="Pfam" id="PF00460">
    <property type="entry name" value="Flg_bb_rod"/>
    <property type="match status" value="1"/>
</dbReference>
<dbReference type="NCBIfam" id="TIGR02490">
    <property type="entry name" value="flgF"/>
    <property type="match status" value="1"/>
</dbReference>
<dbReference type="InterPro" id="IPR053967">
    <property type="entry name" value="LlgE_F_G-like_D1"/>
</dbReference>
<dbReference type="InterPro" id="IPR010930">
    <property type="entry name" value="Flg_bb/hook_C_dom"/>
</dbReference>
<reference evidence="9 10" key="1">
    <citation type="submission" date="2017-06" db="EMBL/GenBank/DDBJ databases">
        <title>Draft Genome Sequence of Natranaerobius trueperi halophilic, alkalithermophilic bacteria from soda lakes.</title>
        <authorList>
            <person name="Zhao B."/>
        </authorList>
    </citation>
    <scope>NUCLEOTIDE SEQUENCE [LARGE SCALE GENOMIC DNA]</scope>
    <source>
        <strain evidence="9 10">DSM 18760</strain>
    </source>
</reference>
<dbReference type="OrthoDB" id="9804559at2"/>
<dbReference type="InterPro" id="IPR019776">
    <property type="entry name" value="Flagellar_basal_body_rod_CS"/>
</dbReference>
<dbReference type="NCBIfam" id="TIGR02488">
    <property type="entry name" value="flgG_G_neg"/>
    <property type="match status" value="1"/>
</dbReference>
<evidence type="ECO:0000256" key="3">
    <source>
        <dbReference type="ARBA" id="ARBA00025933"/>
    </source>
</evidence>
<dbReference type="PANTHER" id="PTHR30435:SF19">
    <property type="entry name" value="FLAGELLAR BASAL-BODY ROD PROTEIN FLGG"/>
    <property type="match status" value="1"/>
</dbReference>
<keyword evidence="9" id="KW-0966">Cell projection</keyword>
<protein>
    <recommendedName>
        <fullName evidence="2 4">Flagellar basal-body rod protein FlgG</fullName>
    </recommendedName>
</protein>
<evidence type="ECO:0000259" key="6">
    <source>
        <dbReference type="Pfam" id="PF00460"/>
    </source>
</evidence>
<dbReference type="RefSeq" id="WP_089022685.1">
    <property type="nucleotide sequence ID" value="NZ_NIQC01000003.1"/>
</dbReference>
<gene>
    <name evidence="9" type="primary">flgG</name>
    <name evidence="9" type="ORF">CDO51_02315</name>
</gene>
<evidence type="ECO:0000256" key="5">
    <source>
        <dbReference type="RuleBase" id="RU362116"/>
    </source>
</evidence>
<dbReference type="NCBIfam" id="TIGR03506">
    <property type="entry name" value="FlgEFG_subfam"/>
    <property type="match status" value="2"/>
</dbReference>
<dbReference type="InterPro" id="IPR012834">
    <property type="entry name" value="FlgG_G_neg"/>
</dbReference>
<evidence type="ECO:0000256" key="4">
    <source>
        <dbReference type="NCBIfam" id="TIGR02488"/>
    </source>
</evidence>
<comment type="subunit">
    <text evidence="3">The basal body constitutes a major portion of the flagellar organelle and consists of four rings (L,P,S, and M) mounted on a central rod. The rod consists of about 26 subunits of FlgG in the distal portion, and FlgB, FlgC and FlgF are thought to build up the proximal portion of the rod with about 6 subunits each.</text>
</comment>
<evidence type="ECO:0000256" key="1">
    <source>
        <dbReference type="ARBA" id="ARBA00009677"/>
    </source>
</evidence>
<proteinExistence type="inferred from homology"/>
<dbReference type="EMBL" id="NIQC01000003">
    <property type="protein sequence ID" value="OWZ84615.1"/>
    <property type="molecule type" value="Genomic_DNA"/>
</dbReference>
<dbReference type="Pfam" id="PF06429">
    <property type="entry name" value="Flg_bbr_C"/>
    <property type="match status" value="1"/>
</dbReference>
<dbReference type="InterPro" id="IPR012836">
    <property type="entry name" value="FlgF"/>
</dbReference>
<comment type="caution">
    <text evidence="9">The sequence shown here is derived from an EMBL/GenBank/DDBJ whole genome shotgun (WGS) entry which is preliminary data.</text>
</comment>
<evidence type="ECO:0000256" key="2">
    <source>
        <dbReference type="ARBA" id="ARBA00017948"/>
    </source>
</evidence>
<dbReference type="PROSITE" id="PS00588">
    <property type="entry name" value="FLAGELLA_BB_ROD"/>
    <property type="match status" value="1"/>
</dbReference>
<evidence type="ECO:0000313" key="9">
    <source>
        <dbReference type="EMBL" id="OWZ84615.1"/>
    </source>
</evidence>
<dbReference type="GO" id="GO:0071978">
    <property type="term" value="P:bacterial-type flagellum-dependent swarming motility"/>
    <property type="evidence" value="ECO:0007669"/>
    <property type="project" value="TreeGrafter"/>
</dbReference>
<dbReference type="SUPFAM" id="SSF117143">
    <property type="entry name" value="Flagellar hook protein flgE"/>
    <property type="match status" value="1"/>
</dbReference>
<evidence type="ECO:0000313" key="10">
    <source>
        <dbReference type="Proteomes" id="UP000214588"/>
    </source>
</evidence>
<dbReference type="InterPro" id="IPR037925">
    <property type="entry name" value="FlgE/F/G-like"/>
</dbReference>